<accession>A0ACC3AYJ1</accession>
<organism evidence="1 2">
    <name type="scientific">Aspergillus melleus</name>
    <dbReference type="NCBI Taxonomy" id="138277"/>
    <lineage>
        <taxon>Eukaryota</taxon>
        <taxon>Fungi</taxon>
        <taxon>Dikarya</taxon>
        <taxon>Ascomycota</taxon>
        <taxon>Pezizomycotina</taxon>
        <taxon>Eurotiomycetes</taxon>
        <taxon>Eurotiomycetidae</taxon>
        <taxon>Eurotiales</taxon>
        <taxon>Aspergillaceae</taxon>
        <taxon>Aspergillus</taxon>
        <taxon>Aspergillus subgen. Circumdati</taxon>
    </lineage>
</organism>
<name>A0ACC3AYJ1_9EURO</name>
<protein>
    <submittedName>
        <fullName evidence="1">Uncharacterized protein</fullName>
    </submittedName>
</protein>
<proteinExistence type="predicted"/>
<gene>
    <name evidence="1" type="ORF">N8T08_007195</name>
</gene>
<sequence>MTLQPGLNEGSDSGVEVEVSSIFCWFALRFGHDNIKEDDLLYDDAGSSFVNSSGLSSTTSIASSIRNYQYENGRRYHAFKEGIYTMPNDEREQSRLELVCTTIFANLSQYLIVDQHHHIHRLKLGGHLYRSPIPQNVSTILDLGTGTGVWAIEMADKYPDARVIGNDLSPIQPPWVPPNLHFEVDDFEADWSHDTQFDFIHARDLQGSVSNYDRLVSQAYDQLNPGGWFEFAEVDLIVCGDDDTIQQAKSLKETTRLVKEASARMGRVMGTATEHIQRLSNAGFINIREDVYKMPMSPWPKDPKLKELAWRF</sequence>
<comment type="caution">
    <text evidence="1">The sequence shown here is derived from an EMBL/GenBank/DDBJ whole genome shotgun (WGS) entry which is preliminary data.</text>
</comment>
<evidence type="ECO:0000313" key="2">
    <source>
        <dbReference type="Proteomes" id="UP001177260"/>
    </source>
</evidence>
<evidence type="ECO:0000313" key="1">
    <source>
        <dbReference type="EMBL" id="KAK1142954.1"/>
    </source>
</evidence>
<dbReference type="Proteomes" id="UP001177260">
    <property type="component" value="Unassembled WGS sequence"/>
</dbReference>
<reference evidence="1 2" key="1">
    <citation type="journal article" date="2023" name="ACS Omega">
        <title>Identification of the Neoaspergillic Acid Biosynthesis Gene Cluster by Establishing an In Vitro CRISPR-Ribonucleoprotein Genetic System in Aspergillus melleus.</title>
        <authorList>
            <person name="Yuan B."/>
            <person name="Grau M.F."/>
            <person name="Murata R.M."/>
            <person name="Torok T."/>
            <person name="Venkateswaran K."/>
            <person name="Stajich J.E."/>
            <person name="Wang C.C.C."/>
        </authorList>
    </citation>
    <scope>NUCLEOTIDE SEQUENCE [LARGE SCALE GENOMIC DNA]</scope>
    <source>
        <strain evidence="1 2">IMV 1140</strain>
    </source>
</reference>
<dbReference type="EMBL" id="JAOPJF010000045">
    <property type="protein sequence ID" value="KAK1142954.1"/>
    <property type="molecule type" value="Genomic_DNA"/>
</dbReference>
<keyword evidence="2" id="KW-1185">Reference proteome</keyword>